<dbReference type="GO" id="GO:0000976">
    <property type="term" value="F:transcription cis-regulatory region binding"/>
    <property type="evidence" value="ECO:0007669"/>
    <property type="project" value="TreeGrafter"/>
</dbReference>
<dbReference type="PROSITE" id="PS50932">
    <property type="entry name" value="HTH_LACI_2"/>
    <property type="match status" value="1"/>
</dbReference>
<comment type="caution">
    <text evidence="5">The sequence shown here is derived from an EMBL/GenBank/DDBJ whole genome shotgun (WGS) entry which is preliminary data.</text>
</comment>
<evidence type="ECO:0000259" key="4">
    <source>
        <dbReference type="PROSITE" id="PS50932"/>
    </source>
</evidence>
<keyword evidence="6" id="KW-1185">Reference proteome</keyword>
<dbReference type="InterPro" id="IPR010982">
    <property type="entry name" value="Lambda_DNA-bd_dom_sf"/>
</dbReference>
<reference evidence="5 6" key="1">
    <citation type="submission" date="2019-11" db="EMBL/GenBank/DDBJ databases">
        <authorList>
            <person name="Dong K."/>
        </authorList>
    </citation>
    <scope>NUCLEOTIDE SEQUENCE [LARGE SCALE GENOMIC DNA]</scope>
    <source>
        <strain evidence="5 6">JCM 17370</strain>
    </source>
</reference>
<gene>
    <name evidence="5" type="ORF">GL279_16110</name>
</gene>
<evidence type="ECO:0000256" key="1">
    <source>
        <dbReference type="ARBA" id="ARBA00023015"/>
    </source>
</evidence>
<sequence>MPKQQLNIRQLAEKAGVSTSTVSRVLNNSGYVRQEVRTHVERIIAETGYVPSGIAKNLKANRSDTVGIVIPRINSFASSEITAGISTALAEAGLFPLLGNSANTPEQELRYLDIFRGHRVSGVVMLATMITPAHLEAMRGIGVPAVVVGQDASTQGFVSVIQNERRATRQMTDYLIRCGHRRIGLIGVADWDVQVGCERKGGYLDALQAAGIAPDPDHMVTGGFDLTDGAAGIDRLVPFANDASPSAVLAVTDRLAIGAISRLAERRITVPDEVSIAGVGDIDVAQVYRPKLTTVHFDYYATGRTAARLLIDALGDRPPAALRQVMPFELRVRDSVAVI</sequence>
<evidence type="ECO:0000313" key="5">
    <source>
        <dbReference type="EMBL" id="MTH36124.1"/>
    </source>
</evidence>
<keyword evidence="2 5" id="KW-0238">DNA-binding</keyword>
<dbReference type="Pfam" id="PF00356">
    <property type="entry name" value="LacI"/>
    <property type="match status" value="1"/>
</dbReference>
<dbReference type="Gene3D" id="3.40.50.2300">
    <property type="match status" value="2"/>
</dbReference>
<evidence type="ECO:0000256" key="2">
    <source>
        <dbReference type="ARBA" id="ARBA00023125"/>
    </source>
</evidence>
<protein>
    <submittedName>
        <fullName evidence="5">LacI family DNA-binding transcriptional regulator</fullName>
    </submittedName>
</protein>
<keyword evidence="1" id="KW-0805">Transcription regulation</keyword>
<dbReference type="GO" id="GO:0003700">
    <property type="term" value="F:DNA-binding transcription factor activity"/>
    <property type="evidence" value="ECO:0007669"/>
    <property type="project" value="TreeGrafter"/>
</dbReference>
<dbReference type="CDD" id="cd01542">
    <property type="entry name" value="PBP1_TreR-like"/>
    <property type="match status" value="1"/>
</dbReference>
<dbReference type="RefSeq" id="WP_155065630.1">
    <property type="nucleotide sequence ID" value="NZ_WMIF01000029.1"/>
</dbReference>
<dbReference type="InterPro" id="IPR046335">
    <property type="entry name" value="LacI/GalR-like_sensor"/>
</dbReference>
<dbReference type="OrthoDB" id="7811243at2"/>
<proteinExistence type="predicted"/>
<dbReference type="EMBL" id="WMIF01000029">
    <property type="protein sequence ID" value="MTH36124.1"/>
    <property type="molecule type" value="Genomic_DNA"/>
</dbReference>
<dbReference type="SMART" id="SM00354">
    <property type="entry name" value="HTH_LACI"/>
    <property type="match status" value="1"/>
</dbReference>
<keyword evidence="3" id="KW-0804">Transcription</keyword>
<evidence type="ECO:0000256" key="3">
    <source>
        <dbReference type="ARBA" id="ARBA00023163"/>
    </source>
</evidence>
<evidence type="ECO:0000313" key="6">
    <source>
        <dbReference type="Proteomes" id="UP000442533"/>
    </source>
</evidence>
<dbReference type="Proteomes" id="UP000442533">
    <property type="component" value="Unassembled WGS sequence"/>
</dbReference>
<dbReference type="Pfam" id="PF13377">
    <property type="entry name" value="Peripla_BP_3"/>
    <property type="match status" value="1"/>
</dbReference>
<dbReference type="CDD" id="cd01392">
    <property type="entry name" value="HTH_LacI"/>
    <property type="match status" value="1"/>
</dbReference>
<dbReference type="PANTHER" id="PTHR30146">
    <property type="entry name" value="LACI-RELATED TRANSCRIPTIONAL REPRESSOR"/>
    <property type="match status" value="1"/>
</dbReference>
<organism evidence="5 6">
    <name type="scientific">Paracoccus limosus</name>
    <dbReference type="NCBI Taxonomy" id="913252"/>
    <lineage>
        <taxon>Bacteria</taxon>
        <taxon>Pseudomonadati</taxon>
        <taxon>Pseudomonadota</taxon>
        <taxon>Alphaproteobacteria</taxon>
        <taxon>Rhodobacterales</taxon>
        <taxon>Paracoccaceae</taxon>
        <taxon>Paracoccus</taxon>
    </lineage>
</organism>
<dbReference type="SUPFAM" id="SSF47413">
    <property type="entry name" value="lambda repressor-like DNA-binding domains"/>
    <property type="match status" value="1"/>
</dbReference>
<dbReference type="PANTHER" id="PTHR30146:SF146">
    <property type="entry name" value="HTH-TYPE TRANSCRIPTIONAL REGULATOR TRER"/>
    <property type="match status" value="1"/>
</dbReference>
<name>A0A844H8H2_9RHOB</name>
<accession>A0A844H8H2</accession>
<dbReference type="SUPFAM" id="SSF53822">
    <property type="entry name" value="Periplasmic binding protein-like I"/>
    <property type="match status" value="1"/>
</dbReference>
<dbReference type="AlphaFoldDB" id="A0A844H8H2"/>
<dbReference type="Gene3D" id="1.10.260.40">
    <property type="entry name" value="lambda repressor-like DNA-binding domains"/>
    <property type="match status" value="1"/>
</dbReference>
<dbReference type="InterPro" id="IPR000843">
    <property type="entry name" value="HTH_LacI"/>
</dbReference>
<feature type="domain" description="HTH lacI-type" evidence="4">
    <location>
        <begin position="6"/>
        <end position="60"/>
    </location>
</feature>
<dbReference type="InterPro" id="IPR028082">
    <property type="entry name" value="Peripla_BP_I"/>
</dbReference>